<evidence type="ECO:0000313" key="4">
    <source>
        <dbReference type="Proteomes" id="UP001215712"/>
    </source>
</evidence>
<feature type="compositionally biased region" description="Basic and acidic residues" evidence="2">
    <location>
        <begin position="434"/>
        <end position="458"/>
    </location>
</feature>
<evidence type="ECO:0000256" key="2">
    <source>
        <dbReference type="SAM" id="MobiDB-lite"/>
    </source>
</evidence>
<comment type="caution">
    <text evidence="3">The sequence shown here is derived from an EMBL/GenBank/DDBJ whole genome shotgun (WGS) entry which is preliminary data.</text>
</comment>
<dbReference type="AlphaFoldDB" id="A0AAD6HLJ3"/>
<feature type="compositionally biased region" description="Acidic residues" evidence="2">
    <location>
        <begin position="418"/>
        <end position="427"/>
    </location>
</feature>
<dbReference type="Proteomes" id="UP001215712">
    <property type="component" value="Unassembled WGS sequence"/>
</dbReference>
<reference evidence="3" key="1">
    <citation type="journal article" date="2023" name="IMA Fungus">
        <title>Comparative genomic study of the Penicillium genus elucidates a diverse pangenome and 15 lateral gene transfer events.</title>
        <authorList>
            <person name="Petersen C."/>
            <person name="Sorensen T."/>
            <person name="Nielsen M.R."/>
            <person name="Sondergaard T.E."/>
            <person name="Sorensen J.L."/>
            <person name="Fitzpatrick D.A."/>
            <person name="Frisvad J.C."/>
            <person name="Nielsen K.L."/>
        </authorList>
    </citation>
    <scope>NUCLEOTIDE SEQUENCE</scope>
    <source>
        <strain evidence="3">IBT 17514</strain>
    </source>
</reference>
<dbReference type="EMBL" id="JAQJAN010000007">
    <property type="protein sequence ID" value="KAJ5726923.1"/>
    <property type="molecule type" value="Genomic_DNA"/>
</dbReference>
<proteinExistence type="predicted"/>
<protein>
    <submittedName>
        <fullName evidence="3">Uncharacterized protein</fullName>
    </submittedName>
</protein>
<organism evidence="3 4">
    <name type="scientific">Penicillium malachiteum</name>
    <dbReference type="NCBI Taxonomy" id="1324776"/>
    <lineage>
        <taxon>Eukaryota</taxon>
        <taxon>Fungi</taxon>
        <taxon>Dikarya</taxon>
        <taxon>Ascomycota</taxon>
        <taxon>Pezizomycotina</taxon>
        <taxon>Eurotiomycetes</taxon>
        <taxon>Eurotiomycetidae</taxon>
        <taxon>Eurotiales</taxon>
        <taxon>Aspergillaceae</taxon>
        <taxon>Penicillium</taxon>
    </lineage>
</organism>
<gene>
    <name evidence="3" type="ORF">N7493_005950</name>
</gene>
<feature type="compositionally biased region" description="Basic and acidic residues" evidence="2">
    <location>
        <begin position="466"/>
        <end position="488"/>
    </location>
</feature>
<feature type="region of interest" description="Disordered" evidence="2">
    <location>
        <begin position="28"/>
        <end position="49"/>
    </location>
</feature>
<name>A0AAD6HLJ3_9EURO</name>
<evidence type="ECO:0000313" key="3">
    <source>
        <dbReference type="EMBL" id="KAJ5726923.1"/>
    </source>
</evidence>
<sequence>MWRLLYPIFDRLSNLPSEMRQAFNLIQGKDPAEHPTLPQSVSDQASGEMRELSALDTDLESGPVNQTSTPSNMVSFKNKGLQERVDSLQNTNRRYRDRITQGNEELRSMKKRLEDITAKYDEITEVAQDLHQKLLRSKTAEQSVTEQLRRQTELLNTAHKDLGDALNGNQELLLKVKTLEASTDLLSDDEVKSILHRLCHDLEHWVQCHFLPLKPAPLKNDNHSLQVDPTLLFFEIWASVLESIYGTFLNKTMVGSNPQFDTDFFFMDWKVHQLCPSHVAQQWRAATSTAVFSLGARILGGEYAGVISKVEKNYGHHSRTAWYRWKGDLRRLLGEFVELKRKLQCQVDTYCFEWVTPGSPFNPDTMTSFTGTCEEFGVIQCTLFPGLSKTKMGHEPILLEKAIIKPVKWAQEPKVEDTDNDETDEEEARTQSMSKKEPMIKKESMVKKEPVVKKEHGFPMECEAEGEGRSTREKRAFKKDDSKIENGSRSKIRVKMGELPIRENKRSFHG</sequence>
<reference evidence="3" key="2">
    <citation type="submission" date="2023-01" db="EMBL/GenBank/DDBJ databases">
        <authorList>
            <person name="Petersen C."/>
        </authorList>
    </citation>
    <scope>NUCLEOTIDE SEQUENCE</scope>
    <source>
        <strain evidence="3">IBT 17514</strain>
    </source>
</reference>
<keyword evidence="4" id="KW-1185">Reference proteome</keyword>
<keyword evidence="1" id="KW-0175">Coiled coil</keyword>
<evidence type="ECO:0000256" key="1">
    <source>
        <dbReference type="SAM" id="Coils"/>
    </source>
</evidence>
<feature type="region of interest" description="Disordered" evidence="2">
    <location>
        <begin position="411"/>
        <end position="492"/>
    </location>
</feature>
<accession>A0AAD6HLJ3</accession>
<feature type="coiled-coil region" evidence="1">
    <location>
        <begin position="78"/>
        <end position="133"/>
    </location>
</feature>